<evidence type="ECO:0000256" key="6">
    <source>
        <dbReference type="ARBA" id="ARBA00022989"/>
    </source>
</evidence>
<feature type="transmembrane region" description="Helical" evidence="8">
    <location>
        <begin position="69"/>
        <end position="88"/>
    </location>
</feature>
<feature type="transmembrane region" description="Helical" evidence="8">
    <location>
        <begin position="288"/>
        <end position="314"/>
    </location>
</feature>
<feature type="transmembrane region" description="Helical" evidence="8">
    <location>
        <begin position="533"/>
        <end position="555"/>
    </location>
</feature>
<evidence type="ECO:0000256" key="8">
    <source>
        <dbReference type="SAM" id="Phobius"/>
    </source>
</evidence>
<feature type="transmembrane region" description="Helical" evidence="8">
    <location>
        <begin position="181"/>
        <end position="203"/>
    </location>
</feature>
<feature type="transmembrane region" description="Helical" evidence="8">
    <location>
        <begin position="209"/>
        <end position="231"/>
    </location>
</feature>
<feature type="transmembrane region" description="Helical" evidence="8">
    <location>
        <begin position="409"/>
        <end position="431"/>
    </location>
</feature>
<organism evidence="9 10">
    <name type="scientific">Candidatus Dojkabacteria bacterium</name>
    <dbReference type="NCBI Taxonomy" id="2099670"/>
    <lineage>
        <taxon>Bacteria</taxon>
        <taxon>Candidatus Dojkabacteria</taxon>
    </lineage>
</organism>
<dbReference type="PANTHER" id="PTHR47019">
    <property type="entry name" value="LIPID II FLIPPASE MURJ"/>
    <property type="match status" value="1"/>
</dbReference>
<evidence type="ECO:0000256" key="3">
    <source>
        <dbReference type="ARBA" id="ARBA00022692"/>
    </source>
</evidence>
<dbReference type="PANTHER" id="PTHR47019:SF1">
    <property type="entry name" value="LIPID II FLIPPASE MURJ"/>
    <property type="match status" value="1"/>
</dbReference>
<feature type="transmembrane region" description="Helical" evidence="8">
    <location>
        <begin position="260"/>
        <end position="282"/>
    </location>
</feature>
<evidence type="ECO:0000256" key="4">
    <source>
        <dbReference type="ARBA" id="ARBA00022960"/>
    </source>
</evidence>
<dbReference type="GO" id="GO:0008360">
    <property type="term" value="P:regulation of cell shape"/>
    <property type="evidence" value="ECO:0007669"/>
    <property type="project" value="UniProtKB-KW"/>
</dbReference>
<dbReference type="PRINTS" id="PR01806">
    <property type="entry name" value="VIRFACTRMVIN"/>
</dbReference>
<dbReference type="AlphaFoldDB" id="A0A955L3H1"/>
<keyword evidence="7 8" id="KW-0472">Membrane</keyword>
<evidence type="ECO:0000256" key="1">
    <source>
        <dbReference type="ARBA" id="ARBA00004651"/>
    </source>
</evidence>
<comment type="subcellular location">
    <subcellularLocation>
        <location evidence="1">Cell membrane</location>
        <topology evidence="1">Multi-pass membrane protein</topology>
    </subcellularLocation>
</comment>
<dbReference type="GO" id="GO:0015648">
    <property type="term" value="F:lipid-linked peptidoglycan transporter activity"/>
    <property type="evidence" value="ECO:0007669"/>
    <property type="project" value="TreeGrafter"/>
</dbReference>
<dbReference type="Pfam" id="PF03023">
    <property type="entry name" value="MurJ"/>
    <property type="match status" value="1"/>
</dbReference>
<reference evidence="9" key="1">
    <citation type="submission" date="2020-04" db="EMBL/GenBank/DDBJ databases">
        <authorList>
            <person name="Zhang T."/>
        </authorList>
    </citation>
    <scope>NUCLEOTIDE SEQUENCE</scope>
    <source>
        <strain evidence="9">HKST-UBA10</strain>
    </source>
</reference>
<keyword evidence="6 8" id="KW-1133">Transmembrane helix</keyword>
<keyword evidence="4" id="KW-0133">Cell shape</keyword>
<keyword evidence="3 8" id="KW-0812">Transmembrane</keyword>
<comment type="caution">
    <text evidence="9">The sequence shown here is derived from an EMBL/GenBank/DDBJ whole genome shotgun (WGS) entry which is preliminary data.</text>
</comment>
<keyword evidence="2" id="KW-1003">Cell membrane</keyword>
<dbReference type="EMBL" id="JAGQLG010000078">
    <property type="protein sequence ID" value="MCA9382187.1"/>
    <property type="molecule type" value="Genomic_DNA"/>
</dbReference>
<evidence type="ECO:0000313" key="9">
    <source>
        <dbReference type="EMBL" id="MCA9382187.1"/>
    </source>
</evidence>
<feature type="transmembrane region" description="Helical" evidence="8">
    <location>
        <begin position="21"/>
        <end position="49"/>
    </location>
</feature>
<dbReference type="InterPro" id="IPR051050">
    <property type="entry name" value="Lipid_II_flippase_MurJ/MviN"/>
</dbReference>
<keyword evidence="5" id="KW-0573">Peptidoglycan synthesis</keyword>
<evidence type="ECO:0000313" key="10">
    <source>
        <dbReference type="Proteomes" id="UP000782843"/>
    </source>
</evidence>
<feature type="transmembrane region" description="Helical" evidence="8">
    <location>
        <begin position="334"/>
        <end position="355"/>
    </location>
</feature>
<feature type="transmembrane region" description="Helical" evidence="8">
    <location>
        <begin position="153"/>
        <end position="174"/>
    </location>
</feature>
<dbReference type="InterPro" id="IPR004268">
    <property type="entry name" value="MurJ"/>
</dbReference>
<evidence type="ECO:0000256" key="2">
    <source>
        <dbReference type="ARBA" id="ARBA00022475"/>
    </source>
</evidence>
<feature type="transmembrane region" description="Helical" evidence="8">
    <location>
        <begin position="504"/>
        <end position="521"/>
    </location>
</feature>
<dbReference type="GO" id="GO:0005886">
    <property type="term" value="C:plasma membrane"/>
    <property type="evidence" value="ECO:0007669"/>
    <property type="project" value="UniProtKB-SubCell"/>
</dbReference>
<sequence>MSPIFRLFESSKNLLTKRDDSILSAASLMMVILFFTKIIGLLTRSFLGYRFGLSRELDMFYVASTIPEIMSMILIFGAISAAFIPVLSKTLIKKGDKRFADVLSSALNITLIAFTFIAILCSIFAVPLLELAIRITNPPTTFTSAEIQMMANMMRFMFIPQIILGVSAVISSALQVHQRFLITQIAPLVYNIGGLIGVMILVPLMHGSIWGYIIGLFVGAILHLLVQIPVYRQLNIKYVLSINYKLAEIKEMFRLAIPRIIGLFADQFEVIISRFVAFGMIIGSVGAYNFALGIITIPFSLFGHTFSTAAFPFLSKDYADNNMERFRATFIKTFQQILFFSLPVAIIVVILRVPLVRLMFGFGGDTKFDWLATLMTAWVILFFGFRMVFESLAALLVKTFYSAHNTLTPVIISFISVAVGMALAILLSNYFSHFSYFSIRQFTPDQFDFSYFFSSVDGPPAVGGIALGSSLSVVIDVLLLLILMNRQIIKIFTRDFLGPVAKKLIAAGITFLLMYFMYNRWNDIVDTAKTINVFIMTMLNAMLGMSIFFTIEAFFNDEEVMMVYRFLQRKIKLLRD</sequence>
<protein>
    <submittedName>
        <fullName evidence="9">Oligosaccharide flippase family protein</fullName>
    </submittedName>
</protein>
<evidence type="ECO:0000256" key="7">
    <source>
        <dbReference type="ARBA" id="ARBA00023136"/>
    </source>
</evidence>
<dbReference type="GO" id="GO:0009252">
    <property type="term" value="P:peptidoglycan biosynthetic process"/>
    <property type="evidence" value="ECO:0007669"/>
    <property type="project" value="UniProtKB-KW"/>
</dbReference>
<gene>
    <name evidence="9" type="ORF">KC660_02145</name>
</gene>
<proteinExistence type="predicted"/>
<name>A0A955L3H1_9BACT</name>
<dbReference type="GO" id="GO:0034204">
    <property type="term" value="P:lipid translocation"/>
    <property type="evidence" value="ECO:0007669"/>
    <property type="project" value="TreeGrafter"/>
</dbReference>
<feature type="transmembrane region" description="Helical" evidence="8">
    <location>
        <begin position="461"/>
        <end position="483"/>
    </location>
</feature>
<accession>A0A955L3H1</accession>
<reference evidence="9" key="2">
    <citation type="journal article" date="2021" name="Microbiome">
        <title>Successional dynamics and alternative stable states in a saline activated sludge microbial community over 9 years.</title>
        <authorList>
            <person name="Wang Y."/>
            <person name="Ye J."/>
            <person name="Ju F."/>
            <person name="Liu L."/>
            <person name="Boyd J.A."/>
            <person name="Deng Y."/>
            <person name="Parks D.H."/>
            <person name="Jiang X."/>
            <person name="Yin X."/>
            <person name="Woodcroft B.J."/>
            <person name="Tyson G.W."/>
            <person name="Hugenholtz P."/>
            <person name="Polz M.F."/>
            <person name="Zhang T."/>
        </authorList>
    </citation>
    <scope>NUCLEOTIDE SEQUENCE</scope>
    <source>
        <strain evidence="9">HKST-UBA10</strain>
    </source>
</reference>
<feature type="transmembrane region" description="Helical" evidence="8">
    <location>
        <begin position="375"/>
        <end position="397"/>
    </location>
</feature>
<evidence type="ECO:0000256" key="5">
    <source>
        <dbReference type="ARBA" id="ARBA00022984"/>
    </source>
</evidence>
<dbReference type="Proteomes" id="UP000782843">
    <property type="component" value="Unassembled WGS sequence"/>
</dbReference>
<feature type="transmembrane region" description="Helical" evidence="8">
    <location>
        <begin position="109"/>
        <end position="133"/>
    </location>
</feature>